<dbReference type="EMBL" id="FNVO01000009">
    <property type="protein sequence ID" value="SEG69059.1"/>
    <property type="molecule type" value="Genomic_DNA"/>
</dbReference>
<feature type="region of interest" description="Disordered" evidence="1">
    <location>
        <begin position="101"/>
        <end position="127"/>
    </location>
</feature>
<keyword evidence="3" id="KW-1185">Reference proteome</keyword>
<feature type="compositionally biased region" description="Basic residues" evidence="1">
    <location>
        <begin position="101"/>
        <end position="114"/>
    </location>
</feature>
<sequence length="202" mass="22396">MPSAGLPAEIEVPTTIWPSYGDGMDVVFTRTGERRYGLTITAPGAPPRGMDPAPGYDDHIPHDLVHYIVEAELKLSAGLYGRAAKGGGSFLLLGDVPGRRERSRKQRRLKKREAHLREKDHAGSADMARSEHLAAVCDLAWRRRRLSRGERPPWVTEPEISEEDRPAVERVLARLDEVAPLWNALDVGGSLAFTWPSAHPVR</sequence>
<dbReference type="AlphaFoldDB" id="A0A1H6C7V8"/>
<accession>A0A1H6C7V8</accession>
<organism evidence="2 3">
    <name type="scientific">Thermomonospora echinospora</name>
    <dbReference type="NCBI Taxonomy" id="1992"/>
    <lineage>
        <taxon>Bacteria</taxon>
        <taxon>Bacillati</taxon>
        <taxon>Actinomycetota</taxon>
        <taxon>Actinomycetes</taxon>
        <taxon>Streptosporangiales</taxon>
        <taxon>Thermomonosporaceae</taxon>
        <taxon>Thermomonospora</taxon>
    </lineage>
</organism>
<feature type="compositionally biased region" description="Basic and acidic residues" evidence="1">
    <location>
        <begin position="115"/>
        <end position="127"/>
    </location>
</feature>
<gene>
    <name evidence="2" type="ORF">SAMN04489712_10945</name>
</gene>
<reference evidence="3" key="1">
    <citation type="submission" date="2016-10" db="EMBL/GenBank/DDBJ databases">
        <authorList>
            <person name="Varghese N."/>
            <person name="Submissions S."/>
        </authorList>
    </citation>
    <scope>NUCLEOTIDE SEQUENCE [LARGE SCALE GENOMIC DNA]</scope>
    <source>
        <strain evidence="3">DSM 43163</strain>
    </source>
</reference>
<proteinExistence type="predicted"/>
<evidence type="ECO:0000256" key="1">
    <source>
        <dbReference type="SAM" id="MobiDB-lite"/>
    </source>
</evidence>
<protein>
    <submittedName>
        <fullName evidence="2">Uncharacterized protein</fullName>
    </submittedName>
</protein>
<evidence type="ECO:0000313" key="2">
    <source>
        <dbReference type="EMBL" id="SEG69059.1"/>
    </source>
</evidence>
<dbReference type="Proteomes" id="UP000236723">
    <property type="component" value="Unassembled WGS sequence"/>
</dbReference>
<name>A0A1H6C7V8_9ACTN</name>
<evidence type="ECO:0000313" key="3">
    <source>
        <dbReference type="Proteomes" id="UP000236723"/>
    </source>
</evidence>